<dbReference type="AlphaFoldDB" id="A0A0C1IQJ0"/>
<organism evidence="6 7">
    <name type="scientific">Flavihumibacter solisilvae</name>
    <dbReference type="NCBI Taxonomy" id="1349421"/>
    <lineage>
        <taxon>Bacteria</taxon>
        <taxon>Pseudomonadati</taxon>
        <taxon>Bacteroidota</taxon>
        <taxon>Chitinophagia</taxon>
        <taxon>Chitinophagales</taxon>
        <taxon>Chitinophagaceae</taxon>
        <taxon>Flavihumibacter</taxon>
    </lineage>
</organism>
<dbReference type="InterPro" id="IPR003782">
    <property type="entry name" value="SCO1/SenC"/>
</dbReference>
<protein>
    <submittedName>
        <fullName evidence="6">Electron transporter SenC</fullName>
    </submittedName>
</protein>
<dbReference type="CDD" id="cd02968">
    <property type="entry name" value="SCO"/>
    <property type="match status" value="1"/>
</dbReference>
<feature type="binding site" evidence="3">
    <location>
        <position position="92"/>
    </location>
    <ligand>
        <name>Cu cation</name>
        <dbReference type="ChEBI" id="CHEBI:23378"/>
    </ligand>
</feature>
<evidence type="ECO:0000313" key="7">
    <source>
        <dbReference type="Proteomes" id="UP000031408"/>
    </source>
</evidence>
<evidence type="ECO:0000256" key="3">
    <source>
        <dbReference type="PIRSR" id="PIRSR603782-1"/>
    </source>
</evidence>
<gene>
    <name evidence="6" type="ORF">OI18_01680</name>
</gene>
<evidence type="ECO:0000313" key="6">
    <source>
        <dbReference type="EMBL" id="KIC96465.1"/>
    </source>
</evidence>
<reference evidence="6 7" key="1">
    <citation type="submission" date="2014-11" db="EMBL/GenBank/DDBJ databases">
        <title>Genome sequence of Flavihumibacter solisilvae 3-3.</title>
        <authorList>
            <person name="Zhou G."/>
            <person name="Li M."/>
            <person name="Wang G."/>
        </authorList>
    </citation>
    <scope>NUCLEOTIDE SEQUENCE [LARGE SCALE GENOMIC DNA]</scope>
    <source>
        <strain evidence="6 7">3-3</strain>
    </source>
</reference>
<feature type="binding site" evidence="3">
    <location>
        <position position="189"/>
    </location>
    <ligand>
        <name>Cu cation</name>
        <dbReference type="ChEBI" id="CHEBI:23378"/>
    </ligand>
</feature>
<dbReference type="RefSeq" id="WP_039136443.1">
    <property type="nucleotide sequence ID" value="NZ_JSVC01000001.1"/>
</dbReference>
<evidence type="ECO:0000259" key="5">
    <source>
        <dbReference type="PROSITE" id="PS51352"/>
    </source>
</evidence>
<evidence type="ECO:0000256" key="4">
    <source>
        <dbReference type="PIRSR" id="PIRSR603782-2"/>
    </source>
</evidence>
<dbReference type="OrthoDB" id="9811998at2"/>
<accession>A0A0C1IQJ0</accession>
<feature type="binding site" evidence="3">
    <location>
        <position position="96"/>
    </location>
    <ligand>
        <name>Cu cation</name>
        <dbReference type="ChEBI" id="CHEBI:23378"/>
    </ligand>
</feature>
<dbReference type="STRING" id="1349421.OI18_01680"/>
<comment type="caution">
    <text evidence="6">The sequence shown here is derived from an EMBL/GenBank/DDBJ whole genome shotgun (WGS) entry which is preliminary data.</text>
</comment>
<comment type="similarity">
    <text evidence="1">Belongs to the SCO1/2 family.</text>
</comment>
<dbReference type="PANTHER" id="PTHR12151:SF25">
    <property type="entry name" value="LINALOOL DEHYDRATASE_ISOMERASE DOMAIN-CONTAINING PROTEIN"/>
    <property type="match status" value="1"/>
</dbReference>
<keyword evidence="7" id="KW-1185">Reference proteome</keyword>
<dbReference type="InterPro" id="IPR013766">
    <property type="entry name" value="Thioredoxin_domain"/>
</dbReference>
<feature type="domain" description="Thioredoxin" evidence="5">
    <location>
        <begin position="54"/>
        <end position="227"/>
    </location>
</feature>
<dbReference type="Gene3D" id="3.40.30.10">
    <property type="entry name" value="Glutaredoxin"/>
    <property type="match status" value="1"/>
</dbReference>
<keyword evidence="3" id="KW-0479">Metal-binding</keyword>
<dbReference type="Pfam" id="PF02630">
    <property type="entry name" value="SCO1-SenC"/>
    <property type="match status" value="1"/>
</dbReference>
<dbReference type="GO" id="GO:0046872">
    <property type="term" value="F:metal ion binding"/>
    <property type="evidence" value="ECO:0007669"/>
    <property type="project" value="UniProtKB-KW"/>
</dbReference>
<evidence type="ECO:0000256" key="2">
    <source>
        <dbReference type="ARBA" id="ARBA00023008"/>
    </source>
</evidence>
<dbReference type="InterPro" id="IPR036249">
    <property type="entry name" value="Thioredoxin-like_sf"/>
</dbReference>
<dbReference type="PANTHER" id="PTHR12151">
    <property type="entry name" value="ELECTRON TRANSPORT PROTIN SCO1/SENC FAMILY MEMBER"/>
    <property type="match status" value="1"/>
</dbReference>
<proteinExistence type="inferred from homology"/>
<name>A0A0C1IQJ0_9BACT</name>
<dbReference type="PROSITE" id="PS51352">
    <property type="entry name" value="THIOREDOXIN_2"/>
    <property type="match status" value="1"/>
</dbReference>
<evidence type="ECO:0000256" key="1">
    <source>
        <dbReference type="ARBA" id="ARBA00010996"/>
    </source>
</evidence>
<keyword evidence="4" id="KW-1015">Disulfide bond</keyword>
<dbReference type="Proteomes" id="UP000031408">
    <property type="component" value="Unassembled WGS sequence"/>
</dbReference>
<dbReference type="EMBL" id="JSVC01000001">
    <property type="protein sequence ID" value="KIC96465.1"/>
    <property type="molecule type" value="Genomic_DNA"/>
</dbReference>
<keyword evidence="2 3" id="KW-0186">Copper</keyword>
<sequence length="239" mass="27516">MNRKALLGLCLALLLPLICYWIVDYFGGDAVHMPRRYYVDTVMTSVVDGKERTDTVWHKVADIELTNQLGNKVSLSDLPGKVIVADFFFTRCPSICPHMTRNMKKLQQSLKLKDDTRLVDTTFVQFLSFSVDPERDDPEHLKQYADRYGINHDVWWLLTGDKKKIYDFALNEVKLSAVDGEGVDSNFIHTEKFVLLDKDRVVRGYYNGLDSMAMAQLAGDIVKIKLEKDKKKKRKLFSN</sequence>
<dbReference type="SUPFAM" id="SSF52833">
    <property type="entry name" value="Thioredoxin-like"/>
    <property type="match status" value="1"/>
</dbReference>
<feature type="disulfide bond" description="Redox-active" evidence="4">
    <location>
        <begin position="92"/>
        <end position="96"/>
    </location>
</feature>